<gene>
    <name evidence="1" type="ORF">R1CP_21080</name>
</gene>
<organism evidence="1 2">
    <name type="scientific">Rhodococcus opacus</name>
    <name type="common">Nocardia opaca</name>
    <dbReference type="NCBI Taxonomy" id="37919"/>
    <lineage>
        <taxon>Bacteria</taxon>
        <taxon>Bacillati</taxon>
        <taxon>Actinomycetota</taxon>
        <taxon>Actinomycetes</taxon>
        <taxon>Mycobacteriales</taxon>
        <taxon>Nocardiaceae</taxon>
        <taxon>Rhodococcus</taxon>
    </lineage>
</organism>
<accession>A0A1B1K8E3</accession>
<evidence type="ECO:0000313" key="1">
    <source>
        <dbReference type="EMBL" id="ANS28894.1"/>
    </source>
</evidence>
<dbReference type="AlphaFoldDB" id="A0A1B1K8E3"/>
<reference evidence="1 2" key="1">
    <citation type="submission" date="2014-07" db="EMBL/GenBank/DDBJ databases">
        <authorList>
            <person name="Zhang J.E."/>
            <person name="Yang H."/>
            <person name="Guo J."/>
            <person name="Deng Z."/>
            <person name="Luo H."/>
            <person name="Luo M."/>
            <person name="Zhao B."/>
        </authorList>
    </citation>
    <scope>NUCLEOTIDE SEQUENCE [LARGE SCALE GENOMIC DNA]</scope>
    <source>
        <strain evidence="1 2">1CP</strain>
    </source>
</reference>
<protein>
    <submittedName>
        <fullName evidence="1">Uncharacterized protein</fullName>
    </submittedName>
</protein>
<evidence type="ECO:0000313" key="2">
    <source>
        <dbReference type="Proteomes" id="UP000186108"/>
    </source>
</evidence>
<dbReference type="EMBL" id="CP009111">
    <property type="protein sequence ID" value="ANS28894.1"/>
    <property type="molecule type" value="Genomic_DNA"/>
</dbReference>
<sequence length="31" mass="3733">MIGNLPDLFYMIWLSPLTGPWNNFAVWFNQF</sequence>
<dbReference type="Proteomes" id="UP000186108">
    <property type="component" value="Chromosome"/>
</dbReference>
<name>A0A1B1K8E3_RHOOP</name>
<proteinExistence type="predicted"/>